<keyword evidence="3" id="KW-1185">Reference proteome</keyword>
<gene>
    <name evidence="2" type="ORF">V6N12_024943</name>
</gene>
<evidence type="ECO:0008006" key="4">
    <source>
        <dbReference type="Google" id="ProtNLM"/>
    </source>
</evidence>
<sequence length="169" mass="18846">MFGESCLPKKQRRRDEAPLDADPLSPTRAPAMVCDDPLLAPVTLPPTVSYKEAMMGDLAVETEDDNDLVPLEDDDIDLLDDDDVRVGVQDDTSFIDFSSRVQDLDVKSLEFALVVSVLGCHVGYSTLYNRLMSIWKPSKPIKLIGIENHHFLVKFSSCSDYMDAFTYGP</sequence>
<reference evidence="2 3" key="1">
    <citation type="journal article" date="2024" name="G3 (Bethesda)">
        <title>Genome assembly of Hibiscus sabdariffa L. provides insights into metabolisms of medicinal natural products.</title>
        <authorList>
            <person name="Kim T."/>
        </authorList>
    </citation>
    <scope>NUCLEOTIDE SEQUENCE [LARGE SCALE GENOMIC DNA]</scope>
    <source>
        <strain evidence="2">TK-2024</strain>
        <tissue evidence="2">Old leaves</tissue>
    </source>
</reference>
<accession>A0ABR2A4N6</accession>
<dbReference type="Proteomes" id="UP001472677">
    <property type="component" value="Unassembled WGS sequence"/>
</dbReference>
<comment type="caution">
    <text evidence="2">The sequence shown here is derived from an EMBL/GenBank/DDBJ whole genome shotgun (WGS) entry which is preliminary data.</text>
</comment>
<evidence type="ECO:0000313" key="3">
    <source>
        <dbReference type="Proteomes" id="UP001472677"/>
    </source>
</evidence>
<evidence type="ECO:0000256" key="1">
    <source>
        <dbReference type="SAM" id="MobiDB-lite"/>
    </source>
</evidence>
<evidence type="ECO:0000313" key="2">
    <source>
        <dbReference type="EMBL" id="KAK8487975.1"/>
    </source>
</evidence>
<protein>
    <recommendedName>
        <fullName evidence="4">DUF4283 domain-containing protein</fullName>
    </recommendedName>
</protein>
<name>A0ABR2A4N6_9ROSI</name>
<organism evidence="2 3">
    <name type="scientific">Hibiscus sabdariffa</name>
    <name type="common">roselle</name>
    <dbReference type="NCBI Taxonomy" id="183260"/>
    <lineage>
        <taxon>Eukaryota</taxon>
        <taxon>Viridiplantae</taxon>
        <taxon>Streptophyta</taxon>
        <taxon>Embryophyta</taxon>
        <taxon>Tracheophyta</taxon>
        <taxon>Spermatophyta</taxon>
        <taxon>Magnoliopsida</taxon>
        <taxon>eudicotyledons</taxon>
        <taxon>Gunneridae</taxon>
        <taxon>Pentapetalae</taxon>
        <taxon>rosids</taxon>
        <taxon>malvids</taxon>
        <taxon>Malvales</taxon>
        <taxon>Malvaceae</taxon>
        <taxon>Malvoideae</taxon>
        <taxon>Hibiscus</taxon>
    </lineage>
</organism>
<proteinExistence type="predicted"/>
<feature type="region of interest" description="Disordered" evidence="1">
    <location>
        <begin position="1"/>
        <end position="30"/>
    </location>
</feature>
<dbReference type="EMBL" id="JBBPBM010001042">
    <property type="protein sequence ID" value="KAK8487975.1"/>
    <property type="molecule type" value="Genomic_DNA"/>
</dbReference>